<keyword evidence="1" id="KW-0812">Transmembrane</keyword>
<feature type="transmembrane region" description="Helical" evidence="1">
    <location>
        <begin position="83"/>
        <end position="102"/>
    </location>
</feature>
<dbReference type="EMBL" id="JXNZ01000284">
    <property type="protein sequence ID" value="KIQ57071.1"/>
    <property type="molecule type" value="Genomic_DNA"/>
</dbReference>
<feature type="transmembrane region" description="Helical" evidence="1">
    <location>
        <begin position="122"/>
        <end position="146"/>
    </location>
</feature>
<keyword evidence="1" id="KW-0472">Membrane</keyword>
<dbReference type="AlphaFoldDB" id="A0A0D0NCN8"/>
<dbReference type="PATRIC" id="fig|294.124.peg.4691"/>
<feature type="transmembrane region" description="Helical" evidence="1">
    <location>
        <begin position="12"/>
        <end position="30"/>
    </location>
</feature>
<organism evidence="2 3">
    <name type="scientific">Pseudomonas fluorescens</name>
    <dbReference type="NCBI Taxonomy" id="294"/>
    <lineage>
        <taxon>Bacteria</taxon>
        <taxon>Pseudomonadati</taxon>
        <taxon>Pseudomonadota</taxon>
        <taxon>Gammaproteobacteria</taxon>
        <taxon>Pseudomonadales</taxon>
        <taxon>Pseudomonadaceae</taxon>
        <taxon>Pseudomonas</taxon>
    </lineage>
</organism>
<proteinExistence type="predicted"/>
<reference evidence="2 3" key="1">
    <citation type="submission" date="2015-01" db="EMBL/GenBank/DDBJ databases">
        <title>Draft Genome Sequence of the Biocontrol and Plant Growth-Promoting Rhizobacteria (PGPR) Pseudomonas fluorescens UM270.</title>
        <authorList>
            <person name="Hernandez-Salmeron J.E."/>
            <person name="Santoyo G."/>
            <person name="Moreno-Hagelsieb G."/>
            <person name="Hernandez-Leon R."/>
        </authorList>
    </citation>
    <scope>NUCLEOTIDE SEQUENCE [LARGE SCALE GENOMIC DNA]</scope>
    <source>
        <strain evidence="2 3">UM270</strain>
    </source>
</reference>
<comment type="caution">
    <text evidence="2">The sequence shown here is derived from an EMBL/GenBank/DDBJ whole genome shotgun (WGS) entry which is preliminary data.</text>
</comment>
<evidence type="ECO:0000256" key="1">
    <source>
        <dbReference type="SAM" id="Phobius"/>
    </source>
</evidence>
<dbReference type="Proteomes" id="UP000032101">
    <property type="component" value="Unassembled WGS sequence"/>
</dbReference>
<gene>
    <name evidence="2" type="ORF">RL74_22745</name>
</gene>
<evidence type="ECO:0000313" key="2">
    <source>
        <dbReference type="EMBL" id="KIQ57071.1"/>
    </source>
</evidence>
<evidence type="ECO:0000313" key="3">
    <source>
        <dbReference type="Proteomes" id="UP000032101"/>
    </source>
</evidence>
<feature type="transmembrane region" description="Helical" evidence="1">
    <location>
        <begin position="51"/>
        <end position="71"/>
    </location>
</feature>
<accession>A0A0D0NCN8</accession>
<name>A0A0D0NCN8_PSEFL</name>
<protein>
    <submittedName>
        <fullName evidence="2">Uncharacterized protein</fullName>
    </submittedName>
</protein>
<sequence>MFIMRVDLLLQLHLFAVAFWLGVVAVEYLIERGRAQSRSQGFTVAALHRRIDLLFETPAFGVVLISGLLLIEPSRLDGLYALKVVAGAVAVLGNVLCVIPVLRRHAAAQRDDLAAVIRQSRLIDLISMLAIPAGGVALICGFYLMVQR</sequence>
<keyword evidence="1" id="KW-1133">Transmembrane helix</keyword>